<dbReference type="KEGG" id="scq:SCULI_v1c03640"/>
<keyword evidence="1" id="KW-1133">Transmembrane helix</keyword>
<dbReference type="RefSeq" id="WP_084656548.1">
    <property type="nucleotide sequence ID" value="NZ_CP006681.1"/>
</dbReference>
<proteinExistence type="predicted"/>
<keyword evidence="1" id="KW-0472">Membrane</keyword>
<organism evidence="2 3">
    <name type="scientific">Spiroplasma culicicola AES-1</name>
    <dbReference type="NCBI Taxonomy" id="1276246"/>
    <lineage>
        <taxon>Bacteria</taxon>
        <taxon>Bacillati</taxon>
        <taxon>Mycoplasmatota</taxon>
        <taxon>Mollicutes</taxon>
        <taxon>Entomoplasmatales</taxon>
        <taxon>Spiroplasmataceae</taxon>
        <taxon>Spiroplasma</taxon>
    </lineage>
</organism>
<keyword evidence="3" id="KW-1185">Reference proteome</keyword>
<dbReference type="HOGENOM" id="CLU_189236_0_0_14"/>
<evidence type="ECO:0000313" key="3">
    <source>
        <dbReference type="Proteomes" id="UP000019267"/>
    </source>
</evidence>
<protein>
    <submittedName>
        <fullName evidence="2">Uncharacterized protein</fullName>
    </submittedName>
</protein>
<gene>
    <name evidence="2" type="ORF">SCULI_v1c03640</name>
</gene>
<dbReference type="OrthoDB" id="390145at2"/>
<sequence>MMLTGFKVLDITIELWVILLVFGLIALVSLTLYFLIVLKKNQKFVFEKEEVNASDFKRLEKFDRLRNDFEIEIASIKKLQKQGHKK</sequence>
<evidence type="ECO:0000256" key="1">
    <source>
        <dbReference type="SAM" id="Phobius"/>
    </source>
</evidence>
<feature type="transmembrane region" description="Helical" evidence="1">
    <location>
        <begin position="15"/>
        <end position="38"/>
    </location>
</feature>
<keyword evidence="1" id="KW-0812">Transmembrane</keyword>
<name>W6A796_9MOLU</name>
<dbReference type="PATRIC" id="fig|1276246.3.peg.363"/>
<dbReference type="EMBL" id="CP006681">
    <property type="protein sequence ID" value="AHI52705.1"/>
    <property type="molecule type" value="Genomic_DNA"/>
</dbReference>
<dbReference type="AlphaFoldDB" id="W6A796"/>
<evidence type="ECO:0000313" key="2">
    <source>
        <dbReference type="EMBL" id="AHI52705.1"/>
    </source>
</evidence>
<dbReference type="STRING" id="1276246.SCULI_v1c03640"/>
<dbReference type="Proteomes" id="UP000019267">
    <property type="component" value="Chromosome"/>
</dbReference>
<dbReference type="InterPro" id="IPR030825">
    <property type="entry name" value="Integral_membrane"/>
</dbReference>
<dbReference type="NCBIfam" id="TIGR04561">
    <property type="entry name" value="membra_charge"/>
    <property type="match status" value="1"/>
</dbReference>
<reference evidence="2 3" key="1">
    <citation type="journal article" date="2014" name="Genome Biol. Evol.">
        <title>Molecular evolution of the substrate utilization strategies and putative virulence factors in mosquito-associated Spiroplasma species.</title>
        <authorList>
            <person name="Chang T.H."/>
            <person name="Lo W.S."/>
            <person name="Ku C."/>
            <person name="Chen L.L."/>
            <person name="Kuo C.H."/>
        </authorList>
    </citation>
    <scope>NUCLEOTIDE SEQUENCE [LARGE SCALE GENOMIC DNA]</scope>
    <source>
        <strain evidence="2">AES-1</strain>
    </source>
</reference>
<accession>W6A796</accession>